<evidence type="ECO:0000256" key="3">
    <source>
        <dbReference type="ARBA" id="ARBA00005012"/>
    </source>
</evidence>
<dbReference type="Gene3D" id="3.50.50.60">
    <property type="entry name" value="FAD/NAD(P)-binding domain"/>
    <property type="match status" value="1"/>
</dbReference>
<evidence type="ECO:0000256" key="1">
    <source>
        <dbReference type="ARBA" id="ARBA00001139"/>
    </source>
</evidence>
<keyword evidence="9" id="KW-0472">Membrane</keyword>
<dbReference type="InterPro" id="IPR006231">
    <property type="entry name" value="MQO"/>
</dbReference>
<evidence type="ECO:0000313" key="10">
    <source>
        <dbReference type="EMBL" id="UVI37314.1"/>
    </source>
</evidence>
<dbReference type="PANTHER" id="PTHR43104:SF2">
    <property type="entry name" value="L-2-HYDROXYGLUTARATE DEHYDROGENASE, MITOCHONDRIAL"/>
    <property type="match status" value="1"/>
</dbReference>
<keyword evidence="9" id="KW-1133">Transmembrane helix</keyword>
<evidence type="ECO:0000256" key="7">
    <source>
        <dbReference type="ARBA" id="ARBA00023002"/>
    </source>
</evidence>
<evidence type="ECO:0000256" key="6">
    <source>
        <dbReference type="ARBA" id="ARBA00022827"/>
    </source>
</evidence>
<accession>A0ABY5SW20</accession>
<comment type="catalytic activity">
    <reaction evidence="1 8">
        <text>(S)-malate + a quinone = a quinol + oxaloacetate</text>
        <dbReference type="Rhea" id="RHEA:46012"/>
        <dbReference type="ChEBI" id="CHEBI:15589"/>
        <dbReference type="ChEBI" id="CHEBI:16452"/>
        <dbReference type="ChEBI" id="CHEBI:24646"/>
        <dbReference type="ChEBI" id="CHEBI:132124"/>
        <dbReference type="EC" id="1.1.5.4"/>
    </reaction>
</comment>
<keyword evidence="9" id="KW-0812">Transmembrane</keyword>
<keyword evidence="4 8" id="KW-0816">Tricarboxylic acid cycle</keyword>
<dbReference type="SUPFAM" id="SSF51905">
    <property type="entry name" value="FAD/NAD(P)-binding domain"/>
    <property type="match status" value="1"/>
</dbReference>
<name>A0ABY5SW20_9MICO</name>
<gene>
    <name evidence="8" type="primary">mqo</name>
    <name evidence="10" type="ORF">L1F31_06620</name>
</gene>
<organism evidence="10 11">
    <name type="scientific">Brevibacterium spongiae</name>
    <dbReference type="NCBI Taxonomy" id="2909672"/>
    <lineage>
        <taxon>Bacteria</taxon>
        <taxon>Bacillati</taxon>
        <taxon>Actinomycetota</taxon>
        <taxon>Actinomycetes</taxon>
        <taxon>Micrococcales</taxon>
        <taxon>Brevibacteriaceae</taxon>
        <taxon>Brevibacterium</taxon>
    </lineage>
</organism>
<comment type="cofactor">
    <cofactor evidence="2 8">
        <name>FAD</name>
        <dbReference type="ChEBI" id="CHEBI:57692"/>
    </cofactor>
</comment>
<dbReference type="NCBIfam" id="NF003611">
    <property type="entry name" value="PRK05257.3-2"/>
    <property type="match status" value="1"/>
</dbReference>
<dbReference type="EMBL" id="CP093443">
    <property type="protein sequence ID" value="UVI37314.1"/>
    <property type="molecule type" value="Genomic_DNA"/>
</dbReference>
<dbReference type="RefSeq" id="WP_265419855.1">
    <property type="nucleotide sequence ID" value="NZ_CP093443.1"/>
</dbReference>
<dbReference type="EC" id="1.1.5.4" evidence="8"/>
<dbReference type="Gene3D" id="3.30.9.10">
    <property type="entry name" value="D-Amino Acid Oxidase, subunit A, domain 2"/>
    <property type="match status" value="1"/>
</dbReference>
<dbReference type="PANTHER" id="PTHR43104">
    <property type="entry name" value="L-2-HYDROXYGLUTARATE DEHYDROGENASE, MITOCHONDRIAL"/>
    <property type="match status" value="1"/>
</dbReference>
<comment type="pathway">
    <text evidence="3 8">Carbohydrate metabolism; tricarboxylic acid cycle; oxaloacetate from (S)-malate (quinone route): step 1/1.</text>
</comment>
<evidence type="ECO:0000313" key="11">
    <source>
        <dbReference type="Proteomes" id="UP001064879"/>
    </source>
</evidence>
<comment type="similarity">
    <text evidence="8">Belongs to the MQO family.</text>
</comment>
<evidence type="ECO:0000256" key="8">
    <source>
        <dbReference type="HAMAP-Rule" id="MF_00212"/>
    </source>
</evidence>
<dbReference type="Pfam" id="PF06039">
    <property type="entry name" value="Mqo"/>
    <property type="match status" value="1"/>
</dbReference>
<keyword evidence="11" id="KW-1185">Reference proteome</keyword>
<protein>
    <recommendedName>
        <fullName evidence="8">Probable malate:quinone oxidoreductase</fullName>
        <ecNumber evidence="8">1.1.5.4</ecNumber>
    </recommendedName>
    <alternativeName>
        <fullName evidence="8">MQO</fullName>
    </alternativeName>
    <alternativeName>
        <fullName evidence="8">Malate dehydrogenase [quinone]</fullName>
    </alternativeName>
</protein>
<keyword evidence="6 8" id="KW-0274">FAD</keyword>
<keyword evidence="7 8" id="KW-0560">Oxidoreductase</keyword>
<feature type="transmembrane region" description="Helical" evidence="9">
    <location>
        <begin position="16"/>
        <end position="35"/>
    </location>
</feature>
<dbReference type="InterPro" id="IPR036188">
    <property type="entry name" value="FAD/NAD-bd_sf"/>
</dbReference>
<dbReference type="NCBIfam" id="NF003606">
    <property type="entry name" value="PRK05257.2-1"/>
    <property type="match status" value="1"/>
</dbReference>
<evidence type="ECO:0000256" key="5">
    <source>
        <dbReference type="ARBA" id="ARBA00022630"/>
    </source>
</evidence>
<sequence length="495" mass="53639">MTTHTAQTTHLPDADVVLIGGGIMSATLGSMLALLEPQWRILMLESAEDLASESSDPWNNAGTGHSGFCELNYMPDPGNGSKASSIAAQFHLCRQWWAHLVREGLLDPDDFIHSAAHMNLVFGAEDVAYLRTRVDTLSADPLFAEMEYTEDPETIAQWAPLTMEGRPATGEPVAAARHPRGTDIDFGALTRALTTIITEAAGEVCTGHTVTGLNRTKEGWQVSGSSAVGRFAVRANTVFVGAGGFALRLLQKAKVPEVRGYAVLPVGAAFYRCSTPAVTSRHRAKVYGQADVGAPPMSVPHLDRRIVDGREHLLFGPYATFSTKLLKRGRLTDFFTTLRPDNLHIIAAAGLQSLDLVTFLIKELAAGPARKFAQLQRYFPQARRNEWTLILAGQRAQLVKPDPKKIGVLQQGTELIVSSDGSISGLLGASPGASTAVPIMLDLLERAFPAQWHDRWKAELTEAIPDCERTLWDAEAVARTQADTDAVLGLERVSM</sequence>
<dbReference type="HAMAP" id="MF_00212">
    <property type="entry name" value="MQO"/>
    <property type="match status" value="1"/>
</dbReference>
<evidence type="ECO:0000256" key="2">
    <source>
        <dbReference type="ARBA" id="ARBA00001974"/>
    </source>
</evidence>
<reference evidence="10" key="1">
    <citation type="submission" date="2022-03" db="EMBL/GenBank/DDBJ databases">
        <title>Brevibacterium spongiae sp. nov., isolated from marine sponge.</title>
        <authorList>
            <person name="Li Z."/>
            <person name="Zhang M."/>
        </authorList>
    </citation>
    <scope>NUCLEOTIDE SEQUENCE</scope>
    <source>
        <strain evidence="10">WHS-Z9</strain>
    </source>
</reference>
<evidence type="ECO:0000256" key="9">
    <source>
        <dbReference type="SAM" id="Phobius"/>
    </source>
</evidence>
<proteinExistence type="inferred from homology"/>
<dbReference type="Proteomes" id="UP001064879">
    <property type="component" value="Chromosome"/>
</dbReference>
<evidence type="ECO:0000256" key="4">
    <source>
        <dbReference type="ARBA" id="ARBA00022532"/>
    </source>
</evidence>
<keyword evidence="5 8" id="KW-0285">Flavoprotein</keyword>